<dbReference type="Pfam" id="PF13635">
    <property type="entry name" value="DUF4143"/>
    <property type="match status" value="1"/>
</dbReference>
<feature type="domain" description="DUF4143" evidence="2">
    <location>
        <begin position="214"/>
        <end position="357"/>
    </location>
</feature>
<dbReference type="Proteomes" id="UP000050421">
    <property type="component" value="Unassembled WGS sequence"/>
</dbReference>
<accession>A0A0P7XE82</accession>
<feature type="domain" description="AAA" evidence="1">
    <location>
        <begin position="35"/>
        <end position="158"/>
    </location>
</feature>
<name>A0A0P7XE82_9BACT</name>
<dbReference type="PATRIC" id="fig|1305737.6.peg.2954"/>
<evidence type="ECO:0000313" key="4">
    <source>
        <dbReference type="Proteomes" id="UP000050421"/>
    </source>
</evidence>
<comment type="caution">
    <text evidence="3">The sequence shown here is derived from an EMBL/GenBank/DDBJ whole genome shotgun (WGS) entry which is preliminary data.</text>
</comment>
<dbReference type="InterPro" id="IPR025420">
    <property type="entry name" value="DUF4143"/>
</dbReference>
<organism evidence="3 4">
    <name type="scientific">Algoriphagus marincola HL-49</name>
    <dbReference type="NCBI Taxonomy" id="1305737"/>
    <lineage>
        <taxon>Bacteria</taxon>
        <taxon>Pseudomonadati</taxon>
        <taxon>Bacteroidota</taxon>
        <taxon>Cytophagia</taxon>
        <taxon>Cytophagales</taxon>
        <taxon>Cyclobacteriaceae</taxon>
        <taxon>Algoriphagus</taxon>
    </lineage>
</organism>
<dbReference type="AlphaFoldDB" id="A0A0P7XE82"/>
<proteinExistence type="predicted"/>
<reference evidence="3 4" key="1">
    <citation type="submission" date="2015-09" db="EMBL/GenBank/DDBJ databases">
        <title>Identification and resolution of microdiversity through metagenomic sequencing of parallel consortia.</title>
        <authorList>
            <person name="Nelson W.C."/>
            <person name="Romine M.F."/>
            <person name="Lindemann S.R."/>
        </authorList>
    </citation>
    <scope>NUCLEOTIDE SEQUENCE [LARGE SCALE GENOMIC DNA]</scope>
    <source>
        <strain evidence="3">HL-49</strain>
    </source>
</reference>
<dbReference type="PANTHER" id="PTHR33295:SF8">
    <property type="entry name" value="AAA+ ATPASE DOMAIN-CONTAINING PROTEIN"/>
    <property type="match status" value="1"/>
</dbReference>
<evidence type="ECO:0000259" key="1">
    <source>
        <dbReference type="Pfam" id="PF13173"/>
    </source>
</evidence>
<sequence length="416" mass="48374">MQKSMLQAVISDQKAFKWVPSAIVRQHVSIVEDDSVVVISGIRRCGKSTLLQAIRAKNKEQDYYINFDDDRLIQFKVDDFQMLLELFGERYGKQTTFYFDEIQNISGWERFVRRLHDYGDKVYITGSNASMLSKELGTHLTGRYQQVELYPFSFLEYLALNQIEPSSLDRFNTDDKALLKASFNDYFKLGGFPAFLKSKHPEYLKSLYESVLYRDVMVRNGITNEQELLELMFFVTSNTSKLISYNSLAKVIGVKNATTVKQYLGFLQDAYMLSLVSKYDTSLKKQLHNPKKVYGIDLGLMRQLSFQHSENQGRLLENLVFLELKRQSKTVYYHHHKGECDFVIKEKNSITEVIQVCWSLYDAKTKQREINGLLEAMSAYQLKEGLILTEDESDQLTIDGKIINIMPVWLWLLWGE</sequence>
<dbReference type="eggNOG" id="COG1373">
    <property type="taxonomic scope" value="Bacteria"/>
</dbReference>
<protein>
    <submittedName>
        <fullName evidence="3">ATPase with DUF4143 domain</fullName>
    </submittedName>
</protein>
<gene>
    <name evidence="3" type="ORF">HLUCCX10_11685</name>
</gene>
<dbReference type="STRING" id="1305737.GCA_000526355_00768"/>
<dbReference type="PANTHER" id="PTHR33295">
    <property type="entry name" value="ATPASE"/>
    <property type="match status" value="1"/>
</dbReference>
<evidence type="ECO:0000313" key="3">
    <source>
        <dbReference type="EMBL" id="KPQ13967.1"/>
    </source>
</evidence>
<dbReference type="Pfam" id="PF13173">
    <property type="entry name" value="AAA_14"/>
    <property type="match status" value="1"/>
</dbReference>
<dbReference type="InterPro" id="IPR027417">
    <property type="entry name" value="P-loop_NTPase"/>
</dbReference>
<dbReference type="OrthoDB" id="9801840at2"/>
<dbReference type="EMBL" id="LJXT01000075">
    <property type="protein sequence ID" value="KPQ13967.1"/>
    <property type="molecule type" value="Genomic_DNA"/>
</dbReference>
<dbReference type="SUPFAM" id="SSF52540">
    <property type="entry name" value="P-loop containing nucleoside triphosphate hydrolases"/>
    <property type="match status" value="1"/>
</dbReference>
<dbReference type="InterPro" id="IPR041682">
    <property type="entry name" value="AAA_14"/>
</dbReference>
<evidence type="ECO:0000259" key="2">
    <source>
        <dbReference type="Pfam" id="PF13635"/>
    </source>
</evidence>